<evidence type="ECO:0000256" key="1">
    <source>
        <dbReference type="ARBA" id="ARBA00007957"/>
    </source>
</evidence>
<keyword evidence="5" id="KW-0238">DNA-binding</keyword>
<accession>A0ABZ0SH37</accession>
<comment type="similarity">
    <text evidence="1">Belongs to the Fur family.</text>
</comment>
<evidence type="ECO:0000256" key="6">
    <source>
        <dbReference type="ARBA" id="ARBA00023163"/>
    </source>
</evidence>
<dbReference type="Proteomes" id="UP001432180">
    <property type="component" value="Chromosome"/>
</dbReference>
<dbReference type="InterPro" id="IPR036388">
    <property type="entry name" value="WH-like_DNA-bd_sf"/>
</dbReference>
<evidence type="ECO:0000256" key="5">
    <source>
        <dbReference type="ARBA" id="ARBA00023125"/>
    </source>
</evidence>
<evidence type="ECO:0000256" key="2">
    <source>
        <dbReference type="ARBA" id="ARBA00022491"/>
    </source>
</evidence>
<proteinExistence type="inferred from homology"/>
<evidence type="ECO:0000313" key="8">
    <source>
        <dbReference type="Proteomes" id="UP001432180"/>
    </source>
</evidence>
<name>A0ABZ0SH37_9GAMM</name>
<evidence type="ECO:0000313" key="7">
    <source>
        <dbReference type="EMBL" id="WPL19604.1"/>
    </source>
</evidence>
<keyword evidence="6" id="KW-0804">Transcription</keyword>
<dbReference type="PANTHER" id="PTHR33202:SF6">
    <property type="entry name" value="ZINC UPTAKE REGULATION PROTEIN"/>
    <property type="match status" value="1"/>
</dbReference>
<dbReference type="CDD" id="cd07153">
    <property type="entry name" value="Fur_like"/>
    <property type="match status" value="1"/>
</dbReference>
<protein>
    <submittedName>
        <fullName evidence="7">Zinc uptake regulation protein</fullName>
    </submittedName>
</protein>
<dbReference type="SUPFAM" id="SSF46785">
    <property type="entry name" value="Winged helix' DNA-binding domain"/>
    <property type="match status" value="1"/>
</dbReference>
<dbReference type="InterPro" id="IPR002481">
    <property type="entry name" value="FUR"/>
</dbReference>
<keyword evidence="2" id="KW-0678">Repressor</keyword>
<dbReference type="Pfam" id="PF01475">
    <property type="entry name" value="FUR"/>
    <property type="match status" value="1"/>
</dbReference>
<organism evidence="7 8">
    <name type="scientific">Thiorhodovibrio winogradskyi</name>
    <dbReference type="NCBI Taxonomy" id="77007"/>
    <lineage>
        <taxon>Bacteria</taxon>
        <taxon>Pseudomonadati</taxon>
        <taxon>Pseudomonadota</taxon>
        <taxon>Gammaproteobacteria</taxon>
        <taxon>Chromatiales</taxon>
        <taxon>Chromatiaceae</taxon>
        <taxon>Thiorhodovibrio</taxon>
    </lineage>
</organism>
<dbReference type="PANTHER" id="PTHR33202">
    <property type="entry name" value="ZINC UPTAKE REGULATION PROTEIN"/>
    <property type="match status" value="1"/>
</dbReference>
<gene>
    <name evidence="7" type="primary">zur</name>
    <name evidence="7" type="ORF">Thiowin_04741</name>
</gene>
<evidence type="ECO:0000256" key="3">
    <source>
        <dbReference type="ARBA" id="ARBA00022833"/>
    </source>
</evidence>
<sequence>MSPCARETSAAEGGLQEECGLHEEPGLQLAEQHCRQQGLRLTARRRRVLEILYRSKRPLGAYEILERLRDGAPLAPPTVYRALDFLLEQGLIHKLETLHAFVGCDHPEQPHHSQFLICASCGGVTEIADAALQEELRVAASRSGFEPRRPVIEVEGICAGCRHAPPAPSPPV</sequence>
<dbReference type="Gene3D" id="1.10.10.10">
    <property type="entry name" value="Winged helix-like DNA-binding domain superfamily/Winged helix DNA-binding domain"/>
    <property type="match status" value="1"/>
</dbReference>
<keyword evidence="8" id="KW-1185">Reference proteome</keyword>
<evidence type="ECO:0000256" key="4">
    <source>
        <dbReference type="ARBA" id="ARBA00023015"/>
    </source>
</evidence>
<keyword evidence="3" id="KW-0862">Zinc</keyword>
<keyword evidence="4" id="KW-0805">Transcription regulation</keyword>
<dbReference type="Gene3D" id="3.30.1490.190">
    <property type="match status" value="1"/>
</dbReference>
<dbReference type="InterPro" id="IPR043135">
    <property type="entry name" value="Fur_C"/>
</dbReference>
<dbReference type="EMBL" id="CP121472">
    <property type="protein sequence ID" value="WPL19604.1"/>
    <property type="molecule type" value="Genomic_DNA"/>
</dbReference>
<dbReference type="InterPro" id="IPR036390">
    <property type="entry name" value="WH_DNA-bd_sf"/>
</dbReference>
<reference evidence="7 8" key="1">
    <citation type="journal article" date="2023" name="Microorganisms">
        <title>Thiorhodovibrio frisius and Trv. litoralis spp. nov., Two Novel Members from a Clade of Fastidious Purple Sulfur Bacteria That Exhibit Unique Red-Shifted Light-Harvesting Capabilities.</title>
        <authorList>
            <person name="Methner A."/>
            <person name="Kuzyk S.B."/>
            <person name="Petersen J."/>
            <person name="Bauer S."/>
            <person name="Brinkmann H."/>
            <person name="Sichau K."/>
            <person name="Wanner G."/>
            <person name="Wolf J."/>
            <person name="Neumann-Schaal M."/>
            <person name="Henke P."/>
            <person name="Tank M."/>
            <person name="Sproer C."/>
            <person name="Bunk B."/>
            <person name="Overmann J."/>
        </authorList>
    </citation>
    <scope>NUCLEOTIDE SEQUENCE [LARGE SCALE GENOMIC DNA]</scope>
    <source>
        <strain evidence="7 8">DSM 6702</strain>
    </source>
</reference>